<accession>A0AAW2LW32</accession>
<dbReference type="InterPro" id="IPR036397">
    <property type="entry name" value="RNaseH_sf"/>
</dbReference>
<dbReference type="CDD" id="cd06222">
    <property type="entry name" value="RNase_H_like"/>
    <property type="match status" value="1"/>
</dbReference>
<dbReference type="Pfam" id="PF13966">
    <property type="entry name" value="zf-RVT"/>
    <property type="match status" value="1"/>
</dbReference>
<dbReference type="InterPro" id="IPR026960">
    <property type="entry name" value="RVT-Znf"/>
</dbReference>
<feature type="domain" description="Reverse transcriptase" evidence="1">
    <location>
        <begin position="1"/>
        <end position="185"/>
    </location>
</feature>
<dbReference type="Pfam" id="PF13456">
    <property type="entry name" value="RVT_3"/>
    <property type="match status" value="1"/>
</dbReference>
<dbReference type="PANTHER" id="PTHR33116:SF86">
    <property type="entry name" value="REVERSE TRANSCRIPTASE DOMAIN-CONTAINING PROTEIN"/>
    <property type="match status" value="1"/>
</dbReference>
<dbReference type="PANTHER" id="PTHR33116">
    <property type="entry name" value="REVERSE TRANSCRIPTASE ZINC-BINDING DOMAIN-CONTAINING PROTEIN-RELATED-RELATED"/>
    <property type="match status" value="1"/>
</dbReference>
<proteinExistence type="predicted"/>
<dbReference type="AlphaFoldDB" id="A0AAW2LW32"/>
<comment type="caution">
    <text evidence="2">The sequence shown here is derived from an EMBL/GenBank/DDBJ whole genome shotgun (WGS) entry which is preliminary data.</text>
</comment>
<reference evidence="2" key="1">
    <citation type="submission" date="2020-06" db="EMBL/GenBank/DDBJ databases">
        <authorList>
            <person name="Li T."/>
            <person name="Hu X."/>
            <person name="Zhang T."/>
            <person name="Song X."/>
            <person name="Zhang H."/>
            <person name="Dai N."/>
            <person name="Sheng W."/>
            <person name="Hou X."/>
            <person name="Wei L."/>
        </authorList>
    </citation>
    <scope>NUCLEOTIDE SEQUENCE</scope>
    <source>
        <strain evidence="2">G01</strain>
        <tissue evidence="2">Leaf</tissue>
    </source>
</reference>
<evidence type="ECO:0000313" key="2">
    <source>
        <dbReference type="EMBL" id="KAL0322482.1"/>
    </source>
</evidence>
<reference evidence="2" key="2">
    <citation type="journal article" date="2024" name="Plant">
        <title>Genomic evolution and insights into agronomic trait innovations of Sesamum species.</title>
        <authorList>
            <person name="Miao H."/>
            <person name="Wang L."/>
            <person name="Qu L."/>
            <person name="Liu H."/>
            <person name="Sun Y."/>
            <person name="Le M."/>
            <person name="Wang Q."/>
            <person name="Wei S."/>
            <person name="Zheng Y."/>
            <person name="Lin W."/>
            <person name="Duan Y."/>
            <person name="Cao H."/>
            <person name="Xiong S."/>
            <person name="Wang X."/>
            <person name="Wei L."/>
            <person name="Li C."/>
            <person name="Ma Q."/>
            <person name="Ju M."/>
            <person name="Zhao R."/>
            <person name="Li G."/>
            <person name="Mu C."/>
            <person name="Tian Q."/>
            <person name="Mei H."/>
            <person name="Zhang T."/>
            <person name="Gao T."/>
            <person name="Zhang H."/>
        </authorList>
    </citation>
    <scope>NUCLEOTIDE SEQUENCE</scope>
    <source>
        <strain evidence="2">G01</strain>
    </source>
</reference>
<dbReference type="SUPFAM" id="SSF56672">
    <property type="entry name" value="DNA/RNA polymerases"/>
    <property type="match status" value="1"/>
</dbReference>
<dbReference type="InterPro" id="IPR043502">
    <property type="entry name" value="DNA/RNA_pol_sf"/>
</dbReference>
<dbReference type="Gene3D" id="3.30.420.10">
    <property type="entry name" value="Ribonuclease H-like superfamily/Ribonuclease H"/>
    <property type="match status" value="1"/>
</dbReference>
<dbReference type="GO" id="GO:0003676">
    <property type="term" value="F:nucleic acid binding"/>
    <property type="evidence" value="ECO:0007669"/>
    <property type="project" value="InterPro"/>
</dbReference>
<dbReference type="PROSITE" id="PS50878">
    <property type="entry name" value="RT_POL"/>
    <property type="match status" value="1"/>
</dbReference>
<dbReference type="Pfam" id="PF00078">
    <property type="entry name" value="RVT_1"/>
    <property type="match status" value="1"/>
</dbReference>
<organism evidence="2">
    <name type="scientific">Sesamum angustifolium</name>
    <dbReference type="NCBI Taxonomy" id="2727405"/>
    <lineage>
        <taxon>Eukaryota</taxon>
        <taxon>Viridiplantae</taxon>
        <taxon>Streptophyta</taxon>
        <taxon>Embryophyta</taxon>
        <taxon>Tracheophyta</taxon>
        <taxon>Spermatophyta</taxon>
        <taxon>Magnoliopsida</taxon>
        <taxon>eudicotyledons</taxon>
        <taxon>Gunneridae</taxon>
        <taxon>Pentapetalae</taxon>
        <taxon>asterids</taxon>
        <taxon>lamiids</taxon>
        <taxon>Lamiales</taxon>
        <taxon>Pedaliaceae</taxon>
        <taxon>Sesamum</taxon>
    </lineage>
</organism>
<dbReference type="InterPro" id="IPR044730">
    <property type="entry name" value="RNase_H-like_dom_plant"/>
</dbReference>
<dbReference type="InterPro" id="IPR000477">
    <property type="entry name" value="RT_dom"/>
</dbReference>
<sequence>MAIKIDLTKAYDRVEWPLLIQILKCIGLCDQFVNWVSQCISSPSFSLLINGASFDFFRPSRGIRQGDPLSPYMFITYAEILSRLLSYEESIGNLKGIKVSRSAPSISHLFYADDLTIFCRAEEEDAQTVRNCLKKFEQWSSQSTNIRKSFIHFSSNVPNRQRRIIREILQMPECSHQAKHLGLPFCKPPSRTHVFNEFTEKMMNRLALWKAKNLSRAGKLVLIKNVAQALPVYQMSTFLVPKKTCLKLDAIIRRFWWKAETIENGDQFLALKSWKSICLPKNKGGLGLQNFSDFNKALVSKLAWQIFQKSKKLWCQVLIAKYLRNGTELFSSVQVQGASWIWQDVVKCAKIIQLGACMPVSTHSNVRIWEDPWIPTLQNFIPKPLLEDHPPWPIYVRDLIEQGTFRWKVDLLQQIVPNDMMQEIQKIQIPISLEPTRPFWAPSKSGKFSTKAAFKAIRNNSMSVSSEDEKIGKRIWSLDLHNRLKLFIWRTLFDTLPTKGKIGQLFQVQSAECLLCDFQIEDAQHIFLCCPFSEKLWMLSTWQQEFITAWALTLELTWKERNDRLHGKEAQPPEAIAQLIHKSTTKYVDSRISRKICSFDNCVWSPPPPDWIKINTDIALKDNKCVTVVVARSHQCRLILAETKEVWLSNSNLAKLRAIRIAAERASCCEFENVIFESDSANAIQWIKGKVEDADREAQIDVFEIKRIWETKPGWDFRKIPRICNSLAHGVSKWAHGANWDGPIPPPPHHFPLDVFGDRGPCSLERNQL</sequence>
<dbReference type="EMBL" id="JACGWK010000012">
    <property type="protein sequence ID" value="KAL0322482.1"/>
    <property type="molecule type" value="Genomic_DNA"/>
</dbReference>
<dbReference type="GO" id="GO:0004523">
    <property type="term" value="F:RNA-DNA hybrid ribonuclease activity"/>
    <property type="evidence" value="ECO:0007669"/>
    <property type="project" value="InterPro"/>
</dbReference>
<gene>
    <name evidence="2" type="ORF">Sangu_1867500</name>
</gene>
<protein>
    <submittedName>
        <fullName evidence="2">Mitochondrial protein</fullName>
    </submittedName>
</protein>
<evidence type="ECO:0000259" key="1">
    <source>
        <dbReference type="PROSITE" id="PS50878"/>
    </source>
</evidence>
<name>A0AAW2LW32_9LAMI</name>
<dbReference type="InterPro" id="IPR002156">
    <property type="entry name" value="RNaseH_domain"/>
</dbReference>